<keyword evidence="3" id="KW-1185">Reference proteome</keyword>
<dbReference type="AlphaFoldDB" id="A0A0F4YJF8"/>
<protein>
    <submittedName>
        <fullName evidence="2">Uncharacterized protein</fullName>
    </submittedName>
</protein>
<feature type="region of interest" description="Disordered" evidence="1">
    <location>
        <begin position="103"/>
        <end position="172"/>
    </location>
</feature>
<dbReference type="GeneID" id="25320609"/>
<proteinExistence type="predicted"/>
<feature type="region of interest" description="Disordered" evidence="1">
    <location>
        <begin position="1"/>
        <end position="45"/>
    </location>
</feature>
<feature type="compositionally biased region" description="Basic and acidic residues" evidence="1">
    <location>
        <begin position="26"/>
        <end position="38"/>
    </location>
</feature>
<reference evidence="2 3" key="1">
    <citation type="submission" date="2015-04" db="EMBL/GenBank/DDBJ databases">
        <authorList>
            <person name="Heijne W.H."/>
            <person name="Fedorova N.D."/>
            <person name="Nierman W.C."/>
            <person name="Vollebregt A.W."/>
            <person name="Zhao Z."/>
            <person name="Wu L."/>
            <person name="Kumar M."/>
            <person name="Stam H."/>
            <person name="van den Berg M.A."/>
            <person name="Pel H.J."/>
        </authorList>
    </citation>
    <scope>NUCLEOTIDE SEQUENCE [LARGE SCALE GENOMIC DNA]</scope>
    <source>
        <strain evidence="2 3">CBS 393.64</strain>
    </source>
</reference>
<sequence>MEKNPQPQSASGKRPYDEAFGWSEASEGKKSKTGEESCTRPSFPVSCQDGHLCENAAFWQGKAIKNQQSAKAWRDQAIQLQQCLNAIFAALQSGQLEIGQQNQATAHPLPPPQSESPEPYEEGICGTSPLEHDVKRAREQTRRNQRTTARAASGCSASRADPAQETDPQETETFDEFAVSFEAALQEDA</sequence>
<accession>A0A0F4YJF8</accession>
<dbReference type="Proteomes" id="UP000053958">
    <property type="component" value="Unassembled WGS sequence"/>
</dbReference>
<comment type="caution">
    <text evidence="2">The sequence shown here is derived from an EMBL/GenBank/DDBJ whole genome shotgun (WGS) entry which is preliminary data.</text>
</comment>
<feature type="compositionally biased region" description="Low complexity" evidence="1">
    <location>
        <begin position="146"/>
        <end position="160"/>
    </location>
</feature>
<evidence type="ECO:0000313" key="3">
    <source>
        <dbReference type="Proteomes" id="UP000053958"/>
    </source>
</evidence>
<evidence type="ECO:0000256" key="1">
    <source>
        <dbReference type="SAM" id="MobiDB-lite"/>
    </source>
</evidence>
<gene>
    <name evidence="2" type="ORF">T310_8349</name>
</gene>
<feature type="compositionally biased region" description="Basic and acidic residues" evidence="1">
    <location>
        <begin position="130"/>
        <end position="142"/>
    </location>
</feature>
<dbReference type="EMBL" id="LASV01000574">
    <property type="protein sequence ID" value="KKA17713.1"/>
    <property type="molecule type" value="Genomic_DNA"/>
</dbReference>
<dbReference type="RefSeq" id="XP_013324325.1">
    <property type="nucleotide sequence ID" value="XM_013468871.1"/>
</dbReference>
<feature type="compositionally biased region" description="Polar residues" evidence="1">
    <location>
        <begin position="1"/>
        <end position="11"/>
    </location>
</feature>
<name>A0A0F4YJF8_RASE3</name>
<organism evidence="2 3">
    <name type="scientific">Rasamsonia emersonii (strain ATCC 16479 / CBS 393.64 / IMI 116815)</name>
    <dbReference type="NCBI Taxonomy" id="1408163"/>
    <lineage>
        <taxon>Eukaryota</taxon>
        <taxon>Fungi</taxon>
        <taxon>Dikarya</taxon>
        <taxon>Ascomycota</taxon>
        <taxon>Pezizomycotina</taxon>
        <taxon>Eurotiomycetes</taxon>
        <taxon>Eurotiomycetidae</taxon>
        <taxon>Eurotiales</taxon>
        <taxon>Trichocomaceae</taxon>
        <taxon>Rasamsonia</taxon>
    </lineage>
</organism>
<evidence type="ECO:0000313" key="2">
    <source>
        <dbReference type="EMBL" id="KKA17713.1"/>
    </source>
</evidence>